<evidence type="ECO:0000313" key="6">
    <source>
        <dbReference type="EMBL" id="GAA2017772.1"/>
    </source>
</evidence>
<dbReference type="InterPro" id="IPR029063">
    <property type="entry name" value="SAM-dependent_MTases_sf"/>
</dbReference>
<gene>
    <name evidence="6" type="ORF">GCM10009740_01630</name>
</gene>
<dbReference type="EMBL" id="BAAANB010000001">
    <property type="protein sequence ID" value="GAA2017772.1"/>
    <property type="molecule type" value="Genomic_DNA"/>
</dbReference>
<proteinExistence type="predicted"/>
<evidence type="ECO:0000256" key="3">
    <source>
        <dbReference type="ARBA" id="ARBA00023004"/>
    </source>
</evidence>
<reference evidence="7" key="1">
    <citation type="journal article" date="2019" name="Int. J. Syst. Evol. Microbiol.">
        <title>The Global Catalogue of Microorganisms (GCM) 10K type strain sequencing project: providing services to taxonomists for standard genome sequencing and annotation.</title>
        <authorList>
            <consortium name="The Broad Institute Genomics Platform"/>
            <consortium name="The Broad Institute Genome Sequencing Center for Infectious Disease"/>
            <person name="Wu L."/>
            <person name="Ma J."/>
        </authorList>
    </citation>
    <scope>NUCLEOTIDE SEQUENCE [LARGE SCALE GENOMIC DNA]</scope>
    <source>
        <strain evidence="7">JCM 14283</strain>
    </source>
</reference>
<dbReference type="Gene3D" id="3.40.50.150">
    <property type="entry name" value="Vaccinia Virus protein VP39"/>
    <property type="match status" value="1"/>
</dbReference>
<protein>
    <submittedName>
        <fullName evidence="6">Small ribosomal subunit Rsm22 family protein</fullName>
    </submittedName>
</protein>
<comment type="caution">
    <text evidence="6">The sequence shown here is derived from an EMBL/GenBank/DDBJ whole genome shotgun (WGS) entry which is preliminary data.</text>
</comment>
<sequence>MSLAVAQRSREEPPSRRGYPPRVPRTPTYAAELRAALSRVVRGVDERDLARAAEALVSRYRSVGPASTPILASDVHVAAYAAYRMPATHAALARALEAVADRNLQPRSLLDLGGGTGAAAWAAAAAFPSLESITVLDQVEAALALGRELVADAPSPALAGATFARARAGAWPDAGADLVTVSYVLSELDERQQDALVADAMQRGRAVVVVEPGTPDGYARVIRVRSALLAAGWSLLGPCPHEAGCPLRQADWCHFAARVNRSAEHRRIKGAELSYEDEKFSWVAAASPGVLDSSRAQADSGRIIRHPVKRKGLVEFQVCRADGTAGREVVSKKAGERYRRARDAEWGDTLP</sequence>
<dbReference type="Proteomes" id="UP001501285">
    <property type="component" value="Unassembled WGS sequence"/>
</dbReference>
<evidence type="ECO:0000313" key="7">
    <source>
        <dbReference type="Proteomes" id="UP001501285"/>
    </source>
</evidence>
<dbReference type="SUPFAM" id="SSF53335">
    <property type="entry name" value="S-adenosyl-L-methionine-dependent methyltransferases"/>
    <property type="match status" value="1"/>
</dbReference>
<evidence type="ECO:0000256" key="2">
    <source>
        <dbReference type="ARBA" id="ARBA00022946"/>
    </source>
</evidence>
<keyword evidence="3" id="KW-0408">Iron</keyword>
<organism evidence="6 7">
    <name type="scientific">Terrabacter terrae</name>
    <dbReference type="NCBI Taxonomy" id="318434"/>
    <lineage>
        <taxon>Bacteria</taxon>
        <taxon>Bacillati</taxon>
        <taxon>Actinomycetota</taxon>
        <taxon>Actinomycetes</taxon>
        <taxon>Micrococcales</taxon>
        <taxon>Intrasporangiaceae</taxon>
        <taxon>Terrabacter</taxon>
    </lineage>
</organism>
<keyword evidence="1" id="KW-0479">Metal-binding</keyword>
<evidence type="ECO:0000256" key="4">
    <source>
        <dbReference type="ARBA" id="ARBA00023014"/>
    </source>
</evidence>
<keyword evidence="2" id="KW-0809">Transit peptide</keyword>
<name>A0ABP5F7E4_9MICO</name>
<dbReference type="InterPro" id="IPR052571">
    <property type="entry name" value="Mt_RNA_Methyltransferase"/>
</dbReference>
<evidence type="ECO:0000256" key="5">
    <source>
        <dbReference type="SAM" id="MobiDB-lite"/>
    </source>
</evidence>
<dbReference type="Pfam" id="PF09243">
    <property type="entry name" value="Rsm22"/>
    <property type="match status" value="1"/>
</dbReference>
<feature type="region of interest" description="Disordered" evidence="5">
    <location>
        <begin position="1"/>
        <end position="25"/>
    </location>
</feature>
<keyword evidence="4" id="KW-0411">Iron-sulfur</keyword>
<dbReference type="PANTHER" id="PTHR13184:SF5">
    <property type="entry name" value="METHYLTRANSFERASE-LIKE PROTEIN 17, MITOCHONDRIAL"/>
    <property type="match status" value="1"/>
</dbReference>
<dbReference type="InterPro" id="IPR015324">
    <property type="entry name" value="Ribosomal_Rsm22-like"/>
</dbReference>
<dbReference type="PANTHER" id="PTHR13184">
    <property type="entry name" value="37S RIBOSOMAL PROTEIN S22"/>
    <property type="match status" value="1"/>
</dbReference>
<evidence type="ECO:0000256" key="1">
    <source>
        <dbReference type="ARBA" id="ARBA00022723"/>
    </source>
</evidence>
<keyword evidence="7" id="KW-1185">Reference proteome</keyword>
<accession>A0ABP5F7E4</accession>